<dbReference type="GeneID" id="36403250"/>
<dbReference type="Proteomes" id="UP000054928">
    <property type="component" value="Unassembled WGS sequence"/>
</dbReference>
<name>A0A0P1AC75_PLAHL</name>
<dbReference type="RefSeq" id="XP_024574470.1">
    <property type="nucleotide sequence ID" value="XM_024723500.1"/>
</dbReference>
<protein>
    <submittedName>
        <fullName evidence="1">Uncharacterized protein</fullName>
    </submittedName>
</protein>
<organism evidence="1 2">
    <name type="scientific">Plasmopara halstedii</name>
    <name type="common">Downy mildew of sunflower</name>
    <dbReference type="NCBI Taxonomy" id="4781"/>
    <lineage>
        <taxon>Eukaryota</taxon>
        <taxon>Sar</taxon>
        <taxon>Stramenopiles</taxon>
        <taxon>Oomycota</taxon>
        <taxon>Peronosporomycetes</taxon>
        <taxon>Peronosporales</taxon>
        <taxon>Peronosporaceae</taxon>
        <taxon>Plasmopara</taxon>
    </lineage>
</organism>
<accession>A0A0P1AC75</accession>
<evidence type="ECO:0000313" key="2">
    <source>
        <dbReference type="Proteomes" id="UP000054928"/>
    </source>
</evidence>
<proteinExistence type="predicted"/>
<keyword evidence="2" id="KW-1185">Reference proteome</keyword>
<reference evidence="2" key="1">
    <citation type="submission" date="2014-09" db="EMBL/GenBank/DDBJ databases">
        <authorList>
            <person name="Sharma Rahul"/>
            <person name="Thines Marco"/>
        </authorList>
    </citation>
    <scope>NUCLEOTIDE SEQUENCE [LARGE SCALE GENOMIC DNA]</scope>
</reference>
<evidence type="ECO:0000313" key="1">
    <source>
        <dbReference type="EMBL" id="CEG38101.1"/>
    </source>
</evidence>
<sequence length="164" mass="18680">MRHAPDKVVAVYELYQKGGADKVTKNLSDSRAYRKWSRYLNDAFSDNFKRTSMVEHGQEMLINSTLTTQVVRRELPLSNYFEDALIEFLANANGVQKEFADRLDDALFKYCKYLQKVDGSPKGLYLKNFKGIGGRIEGLPIFETTTNNAKDLVDDDTVHPMLSS</sequence>
<dbReference type="AlphaFoldDB" id="A0A0P1AC75"/>
<dbReference type="EMBL" id="CCYD01000321">
    <property type="protein sequence ID" value="CEG38101.1"/>
    <property type="molecule type" value="Genomic_DNA"/>
</dbReference>